<evidence type="ECO:0000313" key="1">
    <source>
        <dbReference type="EMBL" id="KKK72317.1"/>
    </source>
</evidence>
<name>A0A0F8XT75_9ZZZZ</name>
<organism evidence="1">
    <name type="scientific">marine sediment metagenome</name>
    <dbReference type="NCBI Taxonomy" id="412755"/>
    <lineage>
        <taxon>unclassified sequences</taxon>
        <taxon>metagenomes</taxon>
        <taxon>ecological metagenomes</taxon>
    </lineage>
</organism>
<dbReference type="EMBL" id="LAZR01057311">
    <property type="protein sequence ID" value="KKK72317.1"/>
    <property type="molecule type" value="Genomic_DNA"/>
</dbReference>
<reference evidence="1" key="1">
    <citation type="journal article" date="2015" name="Nature">
        <title>Complex archaea that bridge the gap between prokaryotes and eukaryotes.</title>
        <authorList>
            <person name="Spang A."/>
            <person name="Saw J.H."/>
            <person name="Jorgensen S.L."/>
            <person name="Zaremba-Niedzwiedzka K."/>
            <person name="Martijn J."/>
            <person name="Lind A.E."/>
            <person name="van Eijk R."/>
            <person name="Schleper C."/>
            <person name="Guy L."/>
            <person name="Ettema T.J."/>
        </authorList>
    </citation>
    <scope>NUCLEOTIDE SEQUENCE</scope>
</reference>
<dbReference type="AlphaFoldDB" id="A0A0F8XT75"/>
<accession>A0A0F8XT75</accession>
<gene>
    <name evidence="1" type="ORF">LCGC14_2905060</name>
</gene>
<protein>
    <submittedName>
        <fullName evidence="1">Uncharacterized protein</fullName>
    </submittedName>
</protein>
<proteinExistence type="predicted"/>
<comment type="caution">
    <text evidence="1">The sequence shown here is derived from an EMBL/GenBank/DDBJ whole genome shotgun (WGS) entry which is preliminary data.</text>
</comment>
<sequence length="71" mass="7864">MKLVEILAPRFSLVDLTYKDVTILRTIAGRTTGGGPGREFVDKLYKALTDIEPNNDTGFVGDFSFPKKTLD</sequence>